<accession>A0A975UAA2</accession>
<keyword evidence="2" id="KW-1185">Reference proteome</keyword>
<organism evidence="1 2">
    <name type="scientific">Vibrio ostreae</name>
    <dbReference type="NCBI Taxonomy" id="2841925"/>
    <lineage>
        <taxon>Bacteria</taxon>
        <taxon>Pseudomonadati</taxon>
        <taxon>Pseudomonadota</taxon>
        <taxon>Gammaproteobacteria</taxon>
        <taxon>Vibrionales</taxon>
        <taxon>Vibrionaceae</taxon>
        <taxon>Vibrio</taxon>
    </lineage>
</organism>
<dbReference type="KEGG" id="vos:KNV97_06855"/>
<proteinExistence type="predicted"/>
<dbReference type="Proteomes" id="UP000694232">
    <property type="component" value="Chromosome 1"/>
</dbReference>
<protein>
    <submittedName>
        <fullName evidence="1">Uncharacterized protein</fullName>
    </submittedName>
</protein>
<dbReference type="AlphaFoldDB" id="A0A975UAA2"/>
<evidence type="ECO:0000313" key="1">
    <source>
        <dbReference type="EMBL" id="QXO18025.1"/>
    </source>
</evidence>
<dbReference type="RefSeq" id="WP_218562780.1">
    <property type="nucleotide sequence ID" value="NZ_CP076643.1"/>
</dbReference>
<gene>
    <name evidence="1" type="ORF">KNV97_06855</name>
</gene>
<sequence>MKSINIVTLPVYRIEKQKYYAQRELFVEKSIFGGPDGQFKREYAIKDPHWFTRFSAHLCDAYGGAWDFNEVIGYIEIHIMGNQIRGKYWQDNKKRFVKSRRKQFKYVTHKLVPEVSFSRSSDSDQIYQAVLEYVSHCQRYLKQRYIDQSNLTNIGKYMDWKSLINGV</sequence>
<evidence type="ECO:0000313" key="2">
    <source>
        <dbReference type="Proteomes" id="UP000694232"/>
    </source>
</evidence>
<name>A0A975UAA2_9VIBR</name>
<reference evidence="1" key="1">
    <citation type="submission" date="2021-06" db="EMBL/GenBank/DDBJ databases">
        <title>Vibrio nov. sp., novel gut bacterium isolated from Yellow Sea oyster.</title>
        <authorList>
            <person name="Muhammad N."/>
            <person name="Nguyen T.H."/>
            <person name="Lee Y.-J."/>
            <person name="Ko J."/>
            <person name="Kim S.-G."/>
        </authorList>
    </citation>
    <scope>NUCLEOTIDE SEQUENCE</scope>
    <source>
        <strain evidence="1">OG9-811</strain>
    </source>
</reference>
<dbReference type="EMBL" id="CP076643">
    <property type="protein sequence ID" value="QXO18025.1"/>
    <property type="molecule type" value="Genomic_DNA"/>
</dbReference>